<feature type="signal peptide" evidence="1">
    <location>
        <begin position="1"/>
        <end position="22"/>
    </location>
</feature>
<dbReference type="OrthoDB" id="4234at2759"/>
<dbReference type="InterPro" id="IPR012533">
    <property type="entry name" value="YcnI-copper_dom"/>
</dbReference>
<organism evidence="3 4">
    <name type="scientific">Rhizopus oryzae</name>
    <name type="common">Mucormycosis agent</name>
    <name type="synonym">Rhizopus arrhizus var. delemar</name>
    <dbReference type="NCBI Taxonomy" id="64495"/>
    <lineage>
        <taxon>Eukaryota</taxon>
        <taxon>Fungi</taxon>
        <taxon>Fungi incertae sedis</taxon>
        <taxon>Mucoromycota</taxon>
        <taxon>Mucoromycotina</taxon>
        <taxon>Mucoromycetes</taxon>
        <taxon>Mucorales</taxon>
        <taxon>Mucorineae</taxon>
        <taxon>Rhizopodaceae</taxon>
        <taxon>Rhizopus</taxon>
    </lineage>
</organism>
<name>A0A9P7BLW9_RHIOR</name>
<keyword evidence="4" id="KW-1185">Reference proteome</keyword>
<evidence type="ECO:0000313" key="3">
    <source>
        <dbReference type="EMBL" id="KAG1301995.1"/>
    </source>
</evidence>
<keyword evidence="1" id="KW-0732">Signal</keyword>
<sequence length="218" mass="22546">MKSSSCKLIASFLVLVSQLADAHVSLSPKFAEPGQNLSTAFYVPHGCNGSATIALTAIVPESITVISPQAITNWTVSTNYKDSTNSSVSNFTWSGGYLKSTDALSFPVILSVPNVSLSNKQNETVYFPIIQVCELGATNWTTIPDSSANSESINHPAPALVIVSNATQAAASSTNIGHSSGNSSNTAHSGDAHSSDASIALFDLVPAMAAFGVLALVI</sequence>
<dbReference type="EMBL" id="JAANQT010002696">
    <property type="protein sequence ID" value="KAG1301995.1"/>
    <property type="molecule type" value="Genomic_DNA"/>
</dbReference>
<evidence type="ECO:0000256" key="1">
    <source>
        <dbReference type="SAM" id="SignalP"/>
    </source>
</evidence>
<comment type="caution">
    <text evidence="3">The sequence shown here is derived from an EMBL/GenBank/DDBJ whole genome shotgun (WGS) entry which is preliminary data.</text>
</comment>
<proteinExistence type="predicted"/>
<dbReference type="Pfam" id="PF07987">
    <property type="entry name" value="DUF1775"/>
    <property type="match status" value="1"/>
</dbReference>
<feature type="chain" id="PRO_5040328153" description="YncI copper-binding domain-containing protein" evidence="1">
    <location>
        <begin position="23"/>
        <end position="218"/>
    </location>
</feature>
<evidence type="ECO:0000259" key="2">
    <source>
        <dbReference type="Pfam" id="PF07987"/>
    </source>
</evidence>
<gene>
    <name evidence="3" type="ORF">G6F64_011313</name>
</gene>
<dbReference type="Gene3D" id="2.60.40.2230">
    <property type="entry name" value="Uncharacterised protein YcnI-like PF07987, DUF1775"/>
    <property type="match status" value="1"/>
</dbReference>
<feature type="domain" description="YncI copper-binding" evidence="2">
    <location>
        <begin position="23"/>
        <end position="161"/>
    </location>
</feature>
<accession>A0A9P7BLW9</accession>
<protein>
    <recommendedName>
        <fullName evidence="2">YncI copper-binding domain-containing protein</fullName>
    </recommendedName>
</protein>
<dbReference type="InterPro" id="IPR038507">
    <property type="entry name" value="YcnI-like_sf"/>
</dbReference>
<evidence type="ECO:0000313" key="4">
    <source>
        <dbReference type="Proteomes" id="UP000716291"/>
    </source>
</evidence>
<dbReference type="AlphaFoldDB" id="A0A9P7BLW9"/>
<reference evidence="3" key="1">
    <citation type="journal article" date="2020" name="Microb. Genom.">
        <title>Genetic diversity of clinical and environmental Mucorales isolates obtained from an investigation of mucormycosis cases among solid organ transplant recipients.</title>
        <authorList>
            <person name="Nguyen M.H."/>
            <person name="Kaul D."/>
            <person name="Muto C."/>
            <person name="Cheng S.J."/>
            <person name="Richter R.A."/>
            <person name="Bruno V.M."/>
            <person name="Liu G."/>
            <person name="Beyhan S."/>
            <person name="Sundermann A.J."/>
            <person name="Mounaud S."/>
            <person name="Pasculle A.W."/>
            <person name="Nierman W.C."/>
            <person name="Driscoll E."/>
            <person name="Cumbie R."/>
            <person name="Clancy C.J."/>
            <person name="Dupont C.L."/>
        </authorList>
    </citation>
    <scope>NUCLEOTIDE SEQUENCE</scope>
    <source>
        <strain evidence="3">GL11</strain>
    </source>
</reference>
<dbReference type="Proteomes" id="UP000716291">
    <property type="component" value="Unassembled WGS sequence"/>
</dbReference>